<feature type="domain" description="Luciferase-like" evidence="1">
    <location>
        <begin position="59"/>
        <end position="116"/>
    </location>
</feature>
<reference evidence="3" key="1">
    <citation type="journal article" date="2019" name="Int. J. Syst. Evol. Microbiol.">
        <title>The Global Catalogue of Microorganisms (GCM) 10K type strain sequencing project: providing services to taxonomists for standard genome sequencing and annotation.</title>
        <authorList>
            <consortium name="The Broad Institute Genomics Platform"/>
            <consortium name="The Broad Institute Genome Sequencing Center for Infectious Disease"/>
            <person name="Wu L."/>
            <person name="Ma J."/>
        </authorList>
    </citation>
    <scope>NUCLEOTIDE SEQUENCE [LARGE SCALE GENOMIC DNA]</scope>
    <source>
        <strain evidence="3">JCM 18055</strain>
    </source>
</reference>
<keyword evidence="3" id="KW-1185">Reference proteome</keyword>
<dbReference type="Gene3D" id="3.20.20.30">
    <property type="entry name" value="Luciferase-like domain"/>
    <property type="match status" value="1"/>
</dbReference>
<dbReference type="EMBL" id="BAABIC010000025">
    <property type="protein sequence ID" value="GAA4707841.1"/>
    <property type="molecule type" value="Genomic_DNA"/>
</dbReference>
<dbReference type="Proteomes" id="UP001500325">
    <property type="component" value="Unassembled WGS sequence"/>
</dbReference>
<proteinExistence type="predicted"/>
<evidence type="ECO:0000259" key="1">
    <source>
        <dbReference type="Pfam" id="PF00296"/>
    </source>
</evidence>
<evidence type="ECO:0000313" key="2">
    <source>
        <dbReference type="EMBL" id="GAA4707841.1"/>
    </source>
</evidence>
<name>A0ABP8XHY0_9PSEU</name>
<sequence>MWQPTDGPVHHALAAERFGLDLPCRRSGPCGAESEACARPGHYALAGASRPAAGPGLGLRLGAHGPRTVALTGARADGWLPSHAYLGLDRLGGAVRRIDDAAVESGRDPADLRKVYKRVGPHRAR</sequence>
<organism evidence="2 3">
    <name type="scientific">Pseudonocardia yuanmonensis</name>
    <dbReference type="NCBI Taxonomy" id="1095914"/>
    <lineage>
        <taxon>Bacteria</taxon>
        <taxon>Bacillati</taxon>
        <taxon>Actinomycetota</taxon>
        <taxon>Actinomycetes</taxon>
        <taxon>Pseudonocardiales</taxon>
        <taxon>Pseudonocardiaceae</taxon>
        <taxon>Pseudonocardia</taxon>
    </lineage>
</organism>
<gene>
    <name evidence="2" type="ORF">GCM10023215_56160</name>
</gene>
<protein>
    <recommendedName>
        <fullName evidence="1">Luciferase-like domain-containing protein</fullName>
    </recommendedName>
</protein>
<accession>A0ABP8XHY0</accession>
<dbReference type="InterPro" id="IPR011251">
    <property type="entry name" value="Luciferase-like_dom"/>
</dbReference>
<dbReference type="SUPFAM" id="SSF51679">
    <property type="entry name" value="Bacterial luciferase-like"/>
    <property type="match status" value="1"/>
</dbReference>
<evidence type="ECO:0000313" key="3">
    <source>
        <dbReference type="Proteomes" id="UP001500325"/>
    </source>
</evidence>
<comment type="caution">
    <text evidence="2">The sequence shown here is derived from an EMBL/GenBank/DDBJ whole genome shotgun (WGS) entry which is preliminary data.</text>
</comment>
<dbReference type="Pfam" id="PF00296">
    <property type="entry name" value="Bac_luciferase"/>
    <property type="match status" value="1"/>
</dbReference>
<dbReference type="InterPro" id="IPR036661">
    <property type="entry name" value="Luciferase-like_sf"/>
</dbReference>